<dbReference type="AlphaFoldDB" id="S8FA44"/>
<reference evidence="1 2" key="1">
    <citation type="journal article" date="2012" name="Science">
        <title>The Paleozoic origin of enzymatic lignin decomposition reconstructed from 31 fungal genomes.</title>
        <authorList>
            <person name="Floudas D."/>
            <person name="Binder M."/>
            <person name="Riley R."/>
            <person name="Barry K."/>
            <person name="Blanchette R.A."/>
            <person name="Henrissat B."/>
            <person name="Martinez A.T."/>
            <person name="Otillar R."/>
            <person name="Spatafora J.W."/>
            <person name="Yadav J.S."/>
            <person name="Aerts A."/>
            <person name="Benoit I."/>
            <person name="Boyd A."/>
            <person name="Carlson A."/>
            <person name="Copeland A."/>
            <person name="Coutinho P.M."/>
            <person name="de Vries R.P."/>
            <person name="Ferreira P."/>
            <person name="Findley K."/>
            <person name="Foster B."/>
            <person name="Gaskell J."/>
            <person name="Glotzer D."/>
            <person name="Gorecki P."/>
            <person name="Heitman J."/>
            <person name="Hesse C."/>
            <person name="Hori C."/>
            <person name="Igarashi K."/>
            <person name="Jurgens J.A."/>
            <person name="Kallen N."/>
            <person name="Kersten P."/>
            <person name="Kohler A."/>
            <person name="Kuees U."/>
            <person name="Kumar T.K.A."/>
            <person name="Kuo A."/>
            <person name="LaButti K."/>
            <person name="Larrondo L.F."/>
            <person name="Lindquist E."/>
            <person name="Ling A."/>
            <person name="Lombard V."/>
            <person name="Lucas S."/>
            <person name="Lundell T."/>
            <person name="Martin R."/>
            <person name="McLaughlin D.J."/>
            <person name="Morgenstern I."/>
            <person name="Morin E."/>
            <person name="Murat C."/>
            <person name="Nagy L.G."/>
            <person name="Nolan M."/>
            <person name="Ohm R.A."/>
            <person name="Patyshakuliyeva A."/>
            <person name="Rokas A."/>
            <person name="Ruiz-Duenas F.J."/>
            <person name="Sabat G."/>
            <person name="Salamov A."/>
            <person name="Samejima M."/>
            <person name="Schmutz J."/>
            <person name="Slot J.C."/>
            <person name="St John F."/>
            <person name="Stenlid J."/>
            <person name="Sun H."/>
            <person name="Sun S."/>
            <person name="Syed K."/>
            <person name="Tsang A."/>
            <person name="Wiebenga A."/>
            <person name="Young D."/>
            <person name="Pisabarro A."/>
            <person name="Eastwood D.C."/>
            <person name="Martin F."/>
            <person name="Cullen D."/>
            <person name="Grigoriev I.V."/>
            <person name="Hibbett D.S."/>
        </authorList>
    </citation>
    <scope>NUCLEOTIDE SEQUENCE</scope>
    <source>
        <strain evidence="2">FP-58527</strain>
    </source>
</reference>
<evidence type="ECO:0000313" key="1">
    <source>
        <dbReference type="EMBL" id="EPS95489.1"/>
    </source>
</evidence>
<gene>
    <name evidence="1" type="ORF">FOMPIDRAFT_1132325</name>
</gene>
<dbReference type="OrthoDB" id="2798106at2759"/>
<dbReference type="Proteomes" id="UP000015241">
    <property type="component" value="Unassembled WGS sequence"/>
</dbReference>
<accession>S8FA44</accession>
<keyword evidence="2" id="KW-1185">Reference proteome</keyword>
<dbReference type="InParanoid" id="S8FA44"/>
<evidence type="ECO:0008006" key="3">
    <source>
        <dbReference type="Google" id="ProtNLM"/>
    </source>
</evidence>
<dbReference type="HOGENOM" id="CLU_124595_0_0_1"/>
<protein>
    <recommendedName>
        <fullName evidence="3">PPPDE domain-containing protein</fullName>
    </recommendedName>
</protein>
<name>S8FA44_FOMSC</name>
<evidence type="ECO:0000313" key="2">
    <source>
        <dbReference type="Proteomes" id="UP000015241"/>
    </source>
</evidence>
<organism evidence="1 2">
    <name type="scientific">Fomitopsis schrenkii</name>
    <name type="common">Brown rot fungus</name>
    <dbReference type="NCBI Taxonomy" id="2126942"/>
    <lineage>
        <taxon>Eukaryota</taxon>
        <taxon>Fungi</taxon>
        <taxon>Dikarya</taxon>
        <taxon>Basidiomycota</taxon>
        <taxon>Agaricomycotina</taxon>
        <taxon>Agaricomycetes</taxon>
        <taxon>Polyporales</taxon>
        <taxon>Fomitopsis</taxon>
    </lineage>
</organism>
<sequence>MTTLALACFSQSTFWPEDTAHWGLFLYVPGQMEGDLFHILKDSDHARRTQLERVARKNPRRSSSLSQFVEVASNLSLTPERLHEICLRIADGRPFDLIVNNCQRFCSEVLEYLVATGWITQAELDALSTKGFRPLVGRMGQSRR</sequence>
<dbReference type="EMBL" id="KE504206">
    <property type="protein sequence ID" value="EPS95489.1"/>
    <property type="molecule type" value="Genomic_DNA"/>
</dbReference>
<proteinExistence type="predicted"/>